<dbReference type="InterPro" id="IPR010296">
    <property type="entry name" value="DUF899_thioredox"/>
</dbReference>
<dbReference type="OrthoDB" id="574359at2"/>
<feature type="region of interest" description="Disordered" evidence="1">
    <location>
        <begin position="1"/>
        <end position="21"/>
    </location>
</feature>
<dbReference type="Proteomes" id="UP000293142">
    <property type="component" value="Unassembled WGS sequence"/>
</dbReference>
<gene>
    <name evidence="2" type="ORF">EYB31_17000</name>
</gene>
<sequence>MTTHIGGPERESDLPKGPAMPQVVTPAEWQAAREKLLVKEKELTRALDALAAERHRLPMVQFGQDYVFEGPQGTAGLLDLFDGRRQLIVYHFMMAPGSEHRCPGCSSFVDNIGHLAHLHARDTTFVLVSPAPFSQIEPFKRRMGWTVPWFSSNGNTFNNDCGSGGGFGLSVFLRERDCVFRTYFTTRRGADRIRADFNLLDLTAYGRQEHWEDSPEGWPQTPPYTWWRLHDEYET</sequence>
<evidence type="ECO:0000313" key="2">
    <source>
        <dbReference type="EMBL" id="TBL77835.1"/>
    </source>
</evidence>
<dbReference type="Pfam" id="PF05988">
    <property type="entry name" value="DUF899"/>
    <property type="match status" value="1"/>
</dbReference>
<keyword evidence="3" id="KW-1185">Reference proteome</keyword>
<evidence type="ECO:0000313" key="3">
    <source>
        <dbReference type="Proteomes" id="UP000293142"/>
    </source>
</evidence>
<dbReference type="RefSeq" id="WP_131014565.1">
    <property type="nucleotide sequence ID" value="NZ_SIRE01000011.1"/>
</dbReference>
<name>A0A4Q9DSH3_9BACL</name>
<accession>A0A4Q9DSH3</accession>
<proteinExistence type="predicted"/>
<evidence type="ECO:0000256" key="1">
    <source>
        <dbReference type="SAM" id="MobiDB-lite"/>
    </source>
</evidence>
<comment type="caution">
    <text evidence="2">The sequence shown here is derived from an EMBL/GenBank/DDBJ whole genome shotgun (WGS) entry which is preliminary data.</text>
</comment>
<dbReference type="AlphaFoldDB" id="A0A4Q9DSH3"/>
<organism evidence="2 3">
    <name type="scientific">Paenibacillus thalictri</name>
    <dbReference type="NCBI Taxonomy" id="2527873"/>
    <lineage>
        <taxon>Bacteria</taxon>
        <taxon>Bacillati</taxon>
        <taxon>Bacillota</taxon>
        <taxon>Bacilli</taxon>
        <taxon>Bacillales</taxon>
        <taxon>Paenibacillaceae</taxon>
        <taxon>Paenibacillus</taxon>
    </lineage>
</organism>
<reference evidence="2 3" key="1">
    <citation type="submission" date="2019-02" db="EMBL/GenBank/DDBJ databases">
        <title>Paenibacillus sp. nov., isolated from surface-sterilized tissue of Thalictrum simplex L.</title>
        <authorList>
            <person name="Tuo L."/>
        </authorList>
    </citation>
    <scope>NUCLEOTIDE SEQUENCE [LARGE SCALE GENOMIC DNA]</scope>
    <source>
        <strain evidence="2 3">N2SHLJ1</strain>
    </source>
</reference>
<dbReference type="EMBL" id="SIRE01000011">
    <property type="protein sequence ID" value="TBL77835.1"/>
    <property type="molecule type" value="Genomic_DNA"/>
</dbReference>
<protein>
    <submittedName>
        <fullName evidence="2">DUF899 domain-containing protein</fullName>
    </submittedName>
</protein>